<accession>A0ABS0EDZ9</accession>
<protein>
    <submittedName>
        <fullName evidence="3">T9SS type A sorting domain-containing protein</fullName>
    </submittedName>
</protein>
<evidence type="ECO:0000256" key="1">
    <source>
        <dbReference type="ARBA" id="ARBA00022729"/>
    </source>
</evidence>
<proteinExistence type="predicted"/>
<dbReference type="Pfam" id="PF18962">
    <property type="entry name" value="Por_Secre_tail"/>
    <property type="match status" value="1"/>
</dbReference>
<organism evidence="3 4">
    <name type="scientific">Winogradskyella marina</name>
    <dbReference type="NCBI Taxonomy" id="2785530"/>
    <lineage>
        <taxon>Bacteria</taxon>
        <taxon>Pseudomonadati</taxon>
        <taxon>Bacteroidota</taxon>
        <taxon>Flavobacteriia</taxon>
        <taxon>Flavobacteriales</taxon>
        <taxon>Flavobacteriaceae</taxon>
        <taxon>Winogradskyella</taxon>
    </lineage>
</organism>
<sequence length="258" mass="28988">MNKITSYLYLLLLPTFVASQNLIENGNAEVSPIIENGWTQISGDWQQRTISPLPQEGNAYFFAGANSSAELFQDVDVSDNSANIDSGNQYYTFSCYLHSWPQTPTDQGRVVVDYMDSVGDILDTYDTGVNTRTDEWVYFTDTRIAPIGTRTIKVTLLSERYQGSNNDGYIDDVQLVEGEGLTIEEFDEPQFAISPNPAKHNIQVTGLTGHSNYNIYNLIGKKVKTGTISQNKHINIEALTNGLYFIYLDKHVLKFIKK</sequence>
<feature type="domain" description="Secretion system C-terminal sorting" evidence="2">
    <location>
        <begin position="193"/>
        <end position="257"/>
    </location>
</feature>
<dbReference type="Gene3D" id="2.60.120.260">
    <property type="entry name" value="Galactose-binding domain-like"/>
    <property type="match status" value="1"/>
</dbReference>
<keyword evidence="4" id="KW-1185">Reference proteome</keyword>
<evidence type="ECO:0000259" key="2">
    <source>
        <dbReference type="Pfam" id="PF18962"/>
    </source>
</evidence>
<keyword evidence="1" id="KW-0732">Signal</keyword>
<dbReference type="RefSeq" id="WP_195869948.1">
    <property type="nucleotide sequence ID" value="NZ_JADOET010000001.1"/>
</dbReference>
<reference evidence="3 4" key="1">
    <citation type="submission" date="2020-11" db="EMBL/GenBank/DDBJ databases">
        <title>Winogradskyella marina sp. nov., isolated from marine sediment.</title>
        <authorList>
            <person name="Bo J."/>
            <person name="Wang S."/>
            <person name="Song X."/>
            <person name="Du Z."/>
        </authorList>
    </citation>
    <scope>NUCLEOTIDE SEQUENCE [LARGE SCALE GENOMIC DNA]</scope>
    <source>
        <strain evidence="3 4">F6397</strain>
    </source>
</reference>
<comment type="caution">
    <text evidence="3">The sequence shown here is derived from an EMBL/GenBank/DDBJ whole genome shotgun (WGS) entry which is preliminary data.</text>
</comment>
<evidence type="ECO:0000313" key="3">
    <source>
        <dbReference type="EMBL" id="MBF8148673.1"/>
    </source>
</evidence>
<dbReference type="InterPro" id="IPR026444">
    <property type="entry name" value="Secre_tail"/>
</dbReference>
<dbReference type="NCBIfam" id="TIGR04183">
    <property type="entry name" value="Por_Secre_tail"/>
    <property type="match status" value="1"/>
</dbReference>
<dbReference type="EMBL" id="JADOET010000001">
    <property type="protein sequence ID" value="MBF8148673.1"/>
    <property type="molecule type" value="Genomic_DNA"/>
</dbReference>
<evidence type="ECO:0000313" key="4">
    <source>
        <dbReference type="Proteomes" id="UP000611215"/>
    </source>
</evidence>
<name>A0ABS0EDZ9_9FLAO</name>
<dbReference type="Proteomes" id="UP000611215">
    <property type="component" value="Unassembled WGS sequence"/>
</dbReference>
<gene>
    <name evidence="3" type="ORF">ITJ86_02120</name>
</gene>